<name>A0A397UQC7_9GLOM</name>
<reference evidence="2 3" key="1">
    <citation type="submission" date="2018-06" db="EMBL/GenBank/DDBJ databases">
        <title>Comparative genomics reveals the genomic features of Rhizophagus irregularis, R. cerebriforme, R. diaphanum and Gigaspora rosea, and their symbiotic lifestyle signature.</title>
        <authorList>
            <person name="Morin E."/>
            <person name="San Clemente H."/>
            <person name="Chen E.C.H."/>
            <person name="De La Providencia I."/>
            <person name="Hainaut M."/>
            <person name="Kuo A."/>
            <person name="Kohler A."/>
            <person name="Murat C."/>
            <person name="Tang N."/>
            <person name="Roy S."/>
            <person name="Loubradou J."/>
            <person name="Henrissat B."/>
            <person name="Grigoriev I.V."/>
            <person name="Corradi N."/>
            <person name="Roux C."/>
            <person name="Martin F.M."/>
        </authorList>
    </citation>
    <scope>NUCLEOTIDE SEQUENCE [LARGE SCALE GENOMIC DNA]</scope>
    <source>
        <strain evidence="2 3">DAOM 194757</strain>
    </source>
</reference>
<dbReference type="OrthoDB" id="2404656at2759"/>
<evidence type="ECO:0000313" key="2">
    <source>
        <dbReference type="EMBL" id="RIB12515.1"/>
    </source>
</evidence>
<proteinExistence type="predicted"/>
<evidence type="ECO:0000256" key="1">
    <source>
        <dbReference type="SAM" id="MobiDB-lite"/>
    </source>
</evidence>
<keyword evidence="3" id="KW-1185">Reference proteome</keyword>
<feature type="compositionally biased region" description="Acidic residues" evidence="1">
    <location>
        <begin position="12"/>
        <end position="22"/>
    </location>
</feature>
<protein>
    <submittedName>
        <fullName evidence="2">Uncharacterized protein</fullName>
    </submittedName>
</protein>
<feature type="compositionally biased region" description="Basic residues" evidence="1">
    <location>
        <begin position="47"/>
        <end position="58"/>
    </location>
</feature>
<feature type="region of interest" description="Disordered" evidence="1">
    <location>
        <begin position="1"/>
        <end position="80"/>
    </location>
</feature>
<gene>
    <name evidence="2" type="ORF">C2G38_2249459</name>
</gene>
<feature type="compositionally biased region" description="Basic and acidic residues" evidence="1">
    <location>
        <begin position="23"/>
        <end position="33"/>
    </location>
</feature>
<comment type="caution">
    <text evidence="2">The sequence shown here is derived from an EMBL/GenBank/DDBJ whole genome shotgun (WGS) entry which is preliminary data.</text>
</comment>
<sequence length="502" mass="56896">MLRGDSKNSASDDYDIDLNETDFSDRDYEEKYEPSSSPISSDSDNVRKKRSKRKQPKSKVHEKDYCSSTNKNEDNPAPAIMIAGDDVPQFVPLSPLPPIPPLPSPVLPSPGSINSINNVITPKDLPTLVNPDQLSLLFTNPIIQTAEDDVESLSLPSPLLPQPGSINSINNVIPKDLPTLVNQVTNTIIQIPPPRPNVNNIQITPQKLMLFTESVIYLQNHIKIDVNGQGMIIKDNHTSGEISGIIRNWPITALTSPKEEFVKVIMTPLNSEASQKDCDFRQICEFILYDFYFMTKKGPLQRDIGERTYIVERIAPLFKSIQSVYNEYKFHWIEVELDCIREVKKIFPKFDLPIYQADGLGVRNSSKKEVVFIEILGGPENTDQKKLKEDSKKASERSCIRRKTVLKASTGIQKNRFDNLKLEKTECSRLLKLFKIVAKFYTSTNAFLIVLAKYGHGQYGPLDIDIYGLCPYCPYYFIGHKTLSPNKTHRLQLRNIPNIKQN</sequence>
<organism evidence="2 3">
    <name type="scientific">Gigaspora rosea</name>
    <dbReference type="NCBI Taxonomy" id="44941"/>
    <lineage>
        <taxon>Eukaryota</taxon>
        <taxon>Fungi</taxon>
        <taxon>Fungi incertae sedis</taxon>
        <taxon>Mucoromycota</taxon>
        <taxon>Glomeromycotina</taxon>
        <taxon>Glomeromycetes</taxon>
        <taxon>Diversisporales</taxon>
        <taxon>Gigasporaceae</taxon>
        <taxon>Gigaspora</taxon>
    </lineage>
</organism>
<accession>A0A397UQC7</accession>
<dbReference type="Proteomes" id="UP000266673">
    <property type="component" value="Unassembled WGS sequence"/>
</dbReference>
<evidence type="ECO:0000313" key="3">
    <source>
        <dbReference type="Proteomes" id="UP000266673"/>
    </source>
</evidence>
<dbReference type="EMBL" id="QKWP01001017">
    <property type="protein sequence ID" value="RIB12515.1"/>
    <property type="molecule type" value="Genomic_DNA"/>
</dbReference>
<dbReference type="AlphaFoldDB" id="A0A397UQC7"/>
<feature type="compositionally biased region" description="Low complexity" evidence="1">
    <location>
        <begin position="34"/>
        <end position="43"/>
    </location>
</feature>